<accession>A0ACC1NN73</accession>
<gene>
    <name evidence="1" type="ORF">NQ176_g2441</name>
</gene>
<comment type="caution">
    <text evidence="1">The sequence shown here is derived from an EMBL/GenBank/DDBJ whole genome shotgun (WGS) entry which is preliminary data.</text>
</comment>
<protein>
    <submittedName>
        <fullName evidence="1">Uncharacterized protein</fullName>
    </submittedName>
</protein>
<dbReference type="Proteomes" id="UP001143910">
    <property type="component" value="Unassembled WGS sequence"/>
</dbReference>
<organism evidence="1 2">
    <name type="scientific">Zarea fungicola</name>
    <dbReference type="NCBI Taxonomy" id="93591"/>
    <lineage>
        <taxon>Eukaryota</taxon>
        <taxon>Fungi</taxon>
        <taxon>Dikarya</taxon>
        <taxon>Ascomycota</taxon>
        <taxon>Pezizomycotina</taxon>
        <taxon>Sordariomycetes</taxon>
        <taxon>Hypocreomycetidae</taxon>
        <taxon>Hypocreales</taxon>
        <taxon>Cordycipitaceae</taxon>
        <taxon>Zarea</taxon>
    </lineage>
</organism>
<keyword evidence="2" id="KW-1185">Reference proteome</keyword>
<evidence type="ECO:0000313" key="2">
    <source>
        <dbReference type="Proteomes" id="UP001143910"/>
    </source>
</evidence>
<sequence>MAYVAGQIPTKVKRCLAAYQLTIKTLQSPDDSDERRLDTAFHEQRNRFKVWSANVGAHRTGTSSLDYKLRDASLISRHIVDLLDDLEQLLQDALNILKGDIFPWDLIQDGDISQDKISDPGLPATEMEQITVGIKDVVDNLLRLNMAIKNPAPHDRFAAGFDVNTVSVYEVHDSNHVKNKFPHLDPVVAERLGKSLSRRRQYFKYRKEHHENKARGIEAENDDDHGAVASTVASSIPDYLKDGGSPRRYAGEYDVDFASQTSFASSVAQDGQLHIPLIPTEAADGPFQCPFCFMIITAKDRREWKKHVYEDLQPYTCTAQECTSSYEFSKRRQWIAHMQQNHWTLYHCPIGSCSFTFSSMGNCREHIQSVHDVKLPSAHLDALIKVSAQTIETSRELRCPFCDEGQKSSAWYQRHVGRHLEQLAMFVLPSLDTEETEDSDAQSKRGDMSIDGVSDRVHVENRTEARPSNYLDTRLSFGKELDGDVREKASSDSILAVEPVEEFPQSVSRYSPSLEPFDKIDPMIQYEMNDGDTNTVEDAQVQQEEQPQSFGSSQASAPGQGHEFKCPKPGCGQSFDKQYTLQWVVAKYARPACI</sequence>
<proteinExistence type="predicted"/>
<dbReference type="EMBL" id="JANJQO010000173">
    <property type="protein sequence ID" value="KAJ2980780.1"/>
    <property type="molecule type" value="Genomic_DNA"/>
</dbReference>
<name>A0ACC1NN73_9HYPO</name>
<evidence type="ECO:0000313" key="1">
    <source>
        <dbReference type="EMBL" id="KAJ2980780.1"/>
    </source>
</evidence>
<reference evidence="1" key="1">
    <citation type="submission" date="2022-08" db="EMBL/GenBank/DDBJ databases">
        <title>Genome Sequence of Lecanicillium fungicola.</title>
        <authorList>
            <person name="Buettner E."/>
        </authorList>
    </citation>
    <scope>NUCLEOTIDE SEQUENCE</scope>
    <source>
        <strain evidence="1">Babe33</strain>
    </source>
</reference>